<protein>
    <submittedName>
        <fullName evidence="2">Uncharacterized protein</fullName>
    </submittedName>
</protein>
<reference evidence="2" key="1">
    <citation type="journal article" date="2018" name="Genome Biol. Evol.">
        <title>Genomics and development of Lentinus tigrinus, a white-rot wood-decaying mushroom with dimorphic fruiting bodies.</title>
        <authorList>
            <person name="Wu B."/>
            <person name="Xu Z."/>
            <person name="Knudson A."/>
            <person name="Carlson A."/>
            <person name="Chen N."/>
            <person name="Kovaka S."/>
            <person name="LaButti K."/>
            <person name="Lipzen A."/>
            <person name="Pennachio C."/>
            <person name="Riley R."/>
            <person name="Schakwitz W."/>
            <person name="Umezawa K."/>
            <person name="Ohm R.A."/>
            <person name="Grigoriev I.V."/>
            <person name="Nagy L.G."/>
            <person name="Gibbons J."/>
            <person name="Hibbett D."/>
        </authorList>
    </citation>
    <scope>NUCLEOTIDE SEQUENCE [LARGE SCALE GENOMIC DNA]</scope>
    <source>
        <strain evidence="2">ALCF2SS1-6</strain>
    </source>
</reference>
<evidence type="ECO:0000313" key="3">
    <source>
        <dbReference type="Proteomes" id="UP000313359"/>
    </source>
</evidence>
<keyword evidence="3" id="KW-1185">Reference proteome</keyword>
<evidence type="ECO:0000313" key="2">
    <source>
        <dbReference type="EMBL" id="RPD62543.1"/>
    </source>
</evidence>
<feature type="compositionally biased region" description="Basic and acidic residues" evidence="1">
    <location>
        <begin position="245"/>
        <end position="255"/>
    </location>
</feature>
<name>A0A5C2SFI6_9APHY</name>
<dbReference type="Proteomes" id="UP000313359">
    <property type="component" value="Unassembled WGS sequence"/>
</dbReference>
<dbReference type="EMBL" id="ML122258">
    <property type="protein sequence ID" value="RPD62543.1"/>
    <property type="molecule type" value="Genomic_DNA"/>
</dbReference>
<feature type="region of interest" description="Disordered" evidence="1">
    <location>
        <begin position="212"/>
        <end position="263"/>
    </location>
</feature>
<sequence>MCSRPHTQQSIVSCAPGRMRVPSDRYVYAYSYAGHSQATESDQVKWTDSCCQCPMARLSQSNLPRICTGVSPLATTARSPGRGPAPSVMASYDVTASVRQPCGVLSLRSREGFEKCGVEVKTRPPFPPVPLLRTSHGGAIQSYIELLRPGADTRRGMERTLLLIIDSYRSGLCLRSAFSTTSVPQCSLYSRRCFRSRLGSCSSRLRRRRRDASSDEKWAASGRPEGSSRRSTRTVPGRGSQILLGKRETETESKSVHAHASGMGRARMGRLDSVTTVHRRSLALACGRAFFGPWGERLGLGWSSNVRTLARSVPIVHCASCIERLLDPLPAPSPSWLGL</sequence>
<organism evidence="2 3">
    <name type="scientific">Lentinus tigrinus ALCF2SS1-6</name>
    <dbReference type="NCBI Taxonomy" id="1328759"/>
    <lineage>
        <taxon>Eukaryota</taxon>
        <taxon>Fungi</taxon>
        <taxon>Dikarya</taxon>
        <taxon>Basidiomycota</taxon>
        <taxon>Agaricomycotina</taxon>
        <taxon>Agaricomycetes</taxon>
        <taxon>Polyporales</taxon>
        <taxon>Polyporaceae</taxon>
        <taxon>Lentinus</taxon>
    </lineage>
</organism>
<evidence type="ECO:0000256" key="1">
    <source>
        <dbReference type="SAM" id="MobiDB-lite"/>
    </source>
</evidence>
<gene>
    <name evidence="2" type="ORF">L227DRAFT_429019</name>
</gene>
<dbReference type="AlphaFoldDB" id="A0A5C2SFI6"/>
<accession>A0A5C2SFI6</accession>
<proteinExistence type="predicted"/>